<evidence type="ECO:0000313" key="3">
    <source>
        <dbReference type="Proteomes" id="UP001066276"/>
    </source>
</evidence>
<reference evidence="2" key="1">
    <citation type="journal article" date="2022" name="bioRxiv">
        <title>Sequencing and chromosome-scale assembly of the giantPleurodeles waltlgenome.</title>
        <authorList>
            <person name="Brown T."/>
            <person name="Elewa A."/>
            <person name="Iarovenko S."/>
            <person name="Subramanian E."/>
            <person name="Araus A.J."/>
            <person name="Petzold A."/>
            <person name="Susuki M."/>
            <person name="Suzuki K.-i.T."/>
            <person name="Hayashi T."/>
            <person name="Toyoda A."/>
            <person name="Oliveira C."/>
            <person name="Osipova E."/>
            <person name="Leigh N.D."/>
            <person name="Simon A."/>
            <person name="Yun M.H."/>
        </authorList>
    </citation>
    <scope>NUCLEOTIDE SEQUENCE</scope>
    <source>
        <strain evidence="2">20211129_DDA</strain>
        <tissue evidence="2">Liver</tissue>
    </source>
</reference>
<name>A0AAV7V6B6_PLEWA</name>
<evidence type="ECO:0000256" key="1">
    <source>
        <dbReference type="SAM" id="MobiDB-lite"/>
    </source>
</evidence>
<evidence type="ECO:0000313" key="2">
    <source>
        <dbReference type="EMBL" id="KAJ1196912.1"/>
    </source>
</evidence>
<dbReference type="Proteomes" id="UP001066276">
    <property type="component" value="Chromosome 2_1"/>
</dbReference>
<organism evidence="2 3">
    <name type="scientific">Pleurodeles waltl</name>
    <name type="common">Iberian ribbed newt</name>
    <dbReference type="NCBI Taxonomy" id="8319"/>
    <lineage>
        <taxon>Eukaryota</taxon>
        <taxon>Metazoa</taxon>
        <taxon>Chordata</taxon>
        <taxon>Craniata</taxon>
        <taxon>Vertebrata</taxon>
        <taxon>Euteleostomi</taxon>
        <taxon>Amphibia</taxon>
        <taxon>Batrachia</taxon>
        <taxon>Caudata</taxon>
        <taxon>Salamandroidea</taxon>
        <taxon>Salamandridae</taxon>
        <taxon>Pleurodelinae</taxon>
        <taxon>Pleurodeles</taxon>
    </lineage>
</organism>
<sequence>MADICTERSTALRRARPECEVMWAELGELARPLSSDPQQLETLVEGVLGCKQHTLLLGNANILRACVQFYIQRKNYSEASCLLEVNQKHFVETPPEIHLILEITGEGEEVDDGAGHEKVDDGAEHEEVSDRADHEEVDDGADHEEVDDGAGHEEVDDSADHEEVTDGADHEEVDDGADHLIKI</sequence>
<protein>
    <submittedName>
        <fullName evidence="2">Uncharacterized protein</fullName>
    </submittedName>
</protein>
<feature type="compositionally biased region" description="Acidic residues" evidence="1">
    <location>
        <begin position="135"/>
        <end position="160"/>
    </location>
</feature>
<gene>
    <name evidence="2" type="ORF">NDU88_000775</name>
</gene>
<accession>A0AAV7V6B6</accession>
<dbReference type="EMBL" id="JANPWB010000003">
    <property type="protein sequence ID" value="KAJ1196912.1"/>
    <property type="molecule type" value="Genomic_DNA"/>
</dbReference>
<feature type="compositionally biased region" description="Basic and acidic residues" evidence="1">
    <location>
        <begin position="161"/>
        <end position="183"/>
    </location>
</feature>
<keyword evidence="3" id="KW-1185">Reference proteome</keyword>
<comment type="caution">
    <text evidence="2">The sequence shown here is derived from an EMBL/GenBank/DDBJ whole genome shotgun (WGS) entry which is preliminary data.</text>
</comment>
<feature type="compositionally biased region" description="Basic and acidic residues" evidence="1">
    <location>
        <begin position="113"/>
        <end position="134"/>
    </location>
</feature>
<dbReference type="AlphaFoldDB" id="A0AAV7V6B6"/>
<proteinExistence type="predicted"/>
<feature type="region of interest" description="Disordered" evidence="1">
    <location>
        <begin position="108"/>
        <end position="183"/>
    </location>
</feature>